<dbReference type="Pfam" id="PF07602">
    <property type="entry name" value="DUF1565"/>
    <property type="match status" value="1"/>
</dbReference>
<dbReference type="RefSeq" id="WP_274455575.1">
    <property type="nucleotide sequence ID" value="NZ_CP067097.1"/>
</dbReference>
<dbReference type="InterPro" id="IPR011050">
    <property type="entry name" value="Pectin_lyase_fold/virulence"/>
</dbReference>
<dbReference type="SUPFAM" id="SSF51126">
    <property type="entry name" value="Pectin lyase-like"/>
    <property type="match status" value="1"/>
</dbReference>
<dbReference type="Gene3D" id="2.160.20.10">
    <property type="entry name" value="Single-stranded right-handed beta-helix, Pectin lyase-like"/>
    <property type="match status" value="1"/>
</dbReference>
<evidence type="ECO:0000313" key="5">
    <source>
        <dbReference type="EMBL" id="MDQ0191542.1"/>
    </source>
</evidence>
<keyword evidence="2" id="KW-0732">Signal</keyword>
<dbReference type="Pfam" id="PF13229">
    <property type="entry name" value="Beta_helix"/>
    <property type="match status" value="1"/>
</dbReference>
<keyword evidence="6" id="KW-1185">Reference proteome</keyword>
<evidence type="ECO:0000256" key="2">
    <source>
        <dbReference type="SAM" id="SignalP"/>
    </source>
</evidence>
<feature type="domain" description="Right handed beta helix" evidence="4">
    <location>
        <begin position="399"/>
        <end position="550"/>
    </location>
</feature>
<accession>A0ABT9XML9</accession>
<evidence type="ECO:0000259" key="4">
    <source>
        <dbReference type="Pfam" id="PF13229"/>
    </source>
</evidence>
<evidence type="ECO:0000259" key="3">
    <source>
        <dbReference type="Pfam" id="PF07602"/>
    </source>
</evidence>
<feature type="signal peptide" evidence="2">
    <location>
        <begin position="1"/>
        <end position="25"/>
    </location>
</feature>
<name>A0ABT9XML9_9BACL</name>
<organism evidence="5 6">
    <name type="scientific">Alicyclobacillus cycloheptanicus</name>
    <dbReference type="NCBI Taxonomy" id="1457"/>
    <lineage>
        <taxon>Bacteria</taxon>
        <taxon>Bacillati</taxon>
        <taxon>Bacillota</taxon>
        <taxon>Bacilli</taxon>
        <taxon>Bacillales</taxon>
        <taxon>Alicyclobacillaceae</taxon>
        <taxon>Alicyclobacillus</taxon>
    </lineage>
</organism>
<gene>
    <name evidence="5" type="ORF">J2S03_003413</name>
</gene>
<dbReference type="InterPro" id="IPR006626">
    <property type="entry name" value="PbH1"/>
</dbReference>
<dbReference type="Proteomes" id="UP001232973">
    <property type="component" value="Unassembled WGS sequence"/>
</dbReference>
<reference evidence="5 6" key="1">
    <citation type="submission" date="2023-07" db="EMBL/GenBank/DDBJ databases">
        <title>Genomic Encyclopedia of Type Strains, Phase IV (KMG-IV): sequencing the most valuable type-strain genomes for metagenomic binning, comparative biology and taxonomic classification.</title>
        <authorList>
            <person name="Goeker M."/>
        </authorList>
    </citation>
    <scope>NUCLEOTIDE SEQUENCE [LARGE SCALE GENOMIC DNA]</scope>
    <source>
        <strain evidence="5 6">DSM 4006</strain>
    </source>
</reference>
<comment type="caution">
    <text evidence="5">The sequence shown here is derived from an EMBL/GenBank/DDBJ whole genome shotgun (WGS) entry which is preliminary data.</text>
</comment>
<protein>
    <recommendedName>
        <fullName evidence="7">Right handed beta helix domain-containing protein</fullName>
    </recommendedName>
</protein>
<evidence type="ECO:0008006" key="7">
    <source>
        <dbReference type="Google" id="ProtNLM"/>
    </source>
</evidence>
<feature type="domain" description="DUF1565" evidence="3">
    <location>
        <begin position="338"/>
        <end position="389"/>
    </location>
</feature>
<proteinExistence type="predicted"/>
<feature type="chain" id="PRO_5046470637" description="Right handed beta helix domain-containing protein" evidence="2">
    <location>
        <begin position="26"/>
        <end position="677"/>
    </location>
</feature>
<sequence length="677" mass="69151">MKKASILIALCTAWMLTQGASVAYAGTSGSGTMASGSSSMGNSMGNTTGGMGSGSSMPAMNNQPGLMSADVTMESTGGSTASGTVKLSVTQSGLQVTLQMSGLTAGESYTPEIRYGEVGADAGSGWTLPTVTADSNGTVSLTTNVSGIVAIPEDGWYFRLDTLPSVQGAAGTTVAQGNIGQALSSDTTVATETTSSYLISLQIGPTGSMITPAQAAAGQTGDIMPMTGTSMPGMNTTFNGMPVNHHLEVHVFNLKTGAIENNIMPTISITDPATGKTSNVSAVAMYGSDVGMPDYHYGNNVYLATGSYEVTVSIGSETAQFQDVSVQSPASIIYVSPTGSDTSGQGTQASPYQTIDHALSVTPPNGTVIVEPGTYKEMVTITQPVTLESDPTVPNAAANTIIDATGQNHAVRIQSSDVTVQGLTLENAQQEGLLAAGKGALTDLTICDNVITNNALGKIPQGVDYEALHLVGVQDSFVLDNQSVKNKDGGLQLSDETAPSFGDVISGNTVDNNAIDCGITIVSHVAHHGTYDNTISNNWSEGNGAGGIMLATPVPGGIVSNNMVMNNHVEDNGLGGIDIHTHAPGSTVTGNAIVHNWVVFNKPDFGVTTVPTGIDVGAGGSPITNTTIANNLVGYETDGINIQDSAGVNLSGNWTNPNVKHGVTHTPMPKLSVRPKG</sequence>
<dbReference type="InterPro" id="IPR012334">
    <property type="entry name" value="Pectin_lyas_fold"/>
</dbReference>
<evidence type="ECO:0000313" key="6">
    <source>
        <dbReference type="Proteomes" id="UP001232973"/>
    </source>
</evidence>
<dbReference type="InterPro" id="IPR039448">
    <property type="entry name" value="Beta_helix"/>
</dbReference>
<evidence type="ECO:0000256" key="1">
    <source>
        <dbReference type="SAM" id="MobiDB-lite"/>
    </source>
</evidence>
<dbReference type="InterPro" id="IPR011459">
    <property type="entry name" value="DUF1565"/>
</dbReference>
<feature type="region of interest" description="Disordered" evidence="1">
    <location>
        <begin position="658"/>
        <end position="677"/>
    </location>
</feature>
<dbReference type="EMBL" id="JAUSTP010000052">
    <property type="protein sequence ID" value="MDQ0191542.1"/>
    <property type="molecule type" value="Genomic_DNA"/>
</dbReference>
<dbReference type="SMART" id="SM00710">
    <property type="entry name" value="PbH1"/>
    <property type="match status" value="8"/>
</dbReference>